<feature type="non-terminal residue" evidence="3">
    <location>
        <position position="1"/>
    </location>
</feature>
<keyword evidence="1" id="KW-0175">Coiled coil</keyword>
<name>A0A146K1P8_9EUKA</name>
<feature type="region of interest" description="Disordered" evidence="2">
    <location>
        <begin position="339"/>
        <end position="359"/>
    </location>
</feature>
<feature type="compositionally biased region" description="Basic and acidic residues" evidence="2">
    <location>
        <begin position="342"/>
        <end position="359"/>
    </location>
</feature>
<organism evidence="3">
    <name type="scientific">Trepomonas sp. PC1</name>
    <dbReference type="NCBI Taxonomy" id="1076344"/>
    <lineage>
        <taxon>Eukaryota</taxon>
        <taxon>Metamonada</taxon>
        <taxon>Diplomonadida</taxon>
        <taxon>Hexamitidae</taxon>
        <taxon>Hexamitinae</taxon>
        <taxon>Trepomonas</taxon>
    </lineage>
</organism>
<evidence type="ECO:0000256" key="2">
    <source>
        <dbReference type="SAM" id="MobiDB-lite"/>
    </source>
</evidence>
<proteinExistence type="predicted"/>
<sequence length="419" mass="49875">INPFERLELILEKRLSQDDRHIAKQFTEQISKLFQQLKSQLHDTRSSLNIATDQLYQKDNQLMFANKKIREFEEQSILQEDTIKKLKLKLLDYETQIQKQKDFAQLISKDFHEQLFVKTQKSNLLETNFQQQKEDFEKKIIKLTTIQGQLQLKIQELRDAHEKDKLSESQSEFHQESYKSQIRVKNEKLDSQLNQINQLLEENNFLKQQLKQQECSKEKFNQLRENKLKESIKNLEIKEQEVKQLQFTLDNIEIQKQLENQRIVKDNLDLANKCQQLNIDIANIRTKLYNKEQQYSTQQNKVEQMKLQIKELTLRKAARASLISSPKIDQLDFSAVQSTRESTVRDPSKMEPIDSSRNTKRDIFDKQQFELLLKQEQHQHEQEVLKLQKQIIDGQSQIKNLRALLKQHKIPLALKPGMK</sequence>
<feature type="coiled-coil region" evidence="1">
    <location>
        <begin position="182"/>
        <end position="255"/>
    </location>
</feature>
<accession>A0A146K1P8</accession>
<evidence type="ECO:0000256" key="1">
    <source>
        <dbReference type="SAM" id="Coils"/>
    </source>
</evidence>
<dbReference type="AlphaFoldDB" id="A0A146K1P8"/>
<dbReference type="EMBL" id="GDID01007157">
    <property type="protein sequence ID" value="JAP89449.1"/>
    <property type="molecule type" value="Transcribed_RNA"/>
</dbReference>
<reference evidence="3" key="1">
    <citation type="submission" date="2015-07" db="EMBL/GenBank/DDBJ databases">
        <title>Adaptation to a free-living lifestyle via gene acquisitions in the diplomonad Trepomonas sp. PC1.</title>
        <authorList>
            <person name="Xu F."/>
            <person name="Jerlstrom-Hultqvist J."/>
            <person name="Kolisko M."/>
            <person name="Simpson A.G.B."/>
            <person name="Roger A.J."/>
            <person name="Svard S.G."/>
            <person name="Andersson J.O."/>
        </authorList>
    </citation>
    <scope>NUCLEOTIDE SEQUENCE</scope>
    <source>
        <strain evidence="3">PC1</strain>
    </source>
</reference>
<gene>
    <name evidence="3" type="ORF">TPC1_31056</name>
</gene>
<evidence type="ECO:0000313" key="3">
    <source>
        <dbReference type="EMBL" id="JAP89449.1"/>
    </source>
</evidence>
<protein>
    <submittedName>
        <fullName evidence="3">Uncharacterized protein</fullName>
    </submittedName>
</protein>